<gene>
    <name evidence="4" type="ORF">SAMN05444008_12035</name>
</gene>
<reference evidence="4 5" key="1">
    <citation type="submission" date="2016-11" db="EMBL/GenBank/DDBJ databases">
        <authorList>
            <person name="Jaros S."/>
            <person name="Januszkiewicz K."/>
            <person name="Wedrychowicz H."/>
        </authorList>
    </citation>
    <scope>NUCLEOTIDE SEQUENCE [LARGE SCALE GENOMIC DNA]</scope>
    <source>
        <strain evidence="4 5">DSM 26897</strain>
    </source>
</reference>
<dbReference type="OrthoDB" id="9814657at2"/>
<keyword evidence="5" id="KW-1185">Reference proteome</keyword>
<evidence type="ECO:0000313" key="5">
    <source>
        <dbReference type="Proteomes" id="UP000184368"/>
    </source>
</evidence>
<dbReference type="GO" id="GO:0015679">
    <property type="term" value="P:plasma membrane copper ion transport"/>
    <property type="evidence" value="ECO:0007669"/>
    <property type="project" value="TreeGrafter"/>
</dbReference>
<dbReference type="GO" id="GO:0060003">
    <property type="term" value="P:copper ion export"/>
    <property type="evidence" value="ECO:0007669"/>
    <property type="project" value="TreeGrafter"/>
</dbReference>
<dbReference type="Gene3D" id="1.10.287.470">
    <property type="entry name" value="Helix hairpin bin"/>
    <property type="match status" value="1"/>
</dbReference>
<dbReference type="Proteomes" id="UP000184368">
    <property type="component" value="Unassembled WGS sequence"/>
</dbReference>
<feature type="signal peptide" evidence="3">
    <location>
        <begin position="1"/>
        <end position="24"/>
    </location>
</feature>
<proteinExistence type="inferred from homology"/>
<protein>
    <submittedName>
        <fullName evidence="4">Membrane fusion protein, cobalt-zinc-cadmium efflux system</fullName>
    </submittedName>
</protein>
<dbReference type="Gene3D" id="2.40.30.170">
    <property type="match status" value="1"/>
</dbReference>
<dbReference type="EMBL" id="FQUO01000020">
    <property type="protein sequence ID" value="SHG18772.1"/>
    <property type="molecule type" value="Genomic_DNA"/>
</dbReference>
<dbReference type="InterPro" id="IPR006143">
    <property type="entry name" value="RND_pump_MFP"/>
</dbReference>
<dbReference type="NCBIfam" id="TIGR01730">
    <property type="entry name" value="RND_mfp"/>
    <property type="match status" value="1"/>
</dbReference>
<dbReference type="GO" id="GO:0016020">
    <property type="term" value="C:membrane"/>
    <property type="evidence" value="ECO:0007669"/>
    <property type="project" value="InterPro"/>
</dbReference>
<dbReference type="PANTHER" id="PTHR30097:SF4">
    <property type="entry name" value="SLR6042 PROTEIN"/>
    <property type="match status" value="1"/>
</dbReference>
<feature type="chain" id="PRO_5012499892" evidence="3">
    <location>
        <begin position="25"/>
        <end position="408"/>
    </location>
</feature>
<dbReference type="STRING" id="1302690.BUE76_00075"/>
<dbReference type="RefSeq" id="WP_073047429.1">
    <property type="nucleotide sequence ID" value="NZ_FQUO01000020.1"/>
</dbReference>
<comment type="similarity">
    <text evidence="1">Belongs to the membrane fusion protein (MFP) (TC 8.A.1) family.</text>
</comment>
<dbReference type="GO" id="GO:0030313">
    <property type="term" value="C:cell envelope"/>
    <property type="evidence" value="ECO:0007669"/>
    <property type="project" value="TreeGrafter"/>
</dbReference>
<evidence type="ECO:0000313" key="4">
    <source>
        <dbReference type="EMBL" id="SHG18772.1"/>
    </source>
</evidence>
<dbReference type="GO" id="GO:0022857">
    <property type="term" value="F:transmembrane transporter activity"/>
    <property type="evidence" value="ECO:0007669"/>
    <property type="project" value="InterPro"/>
</dbReference>
<evidence type="ECO:0000256" key="3">
    <source>
        <dbReference type="SAM" id="SignalP"/>
    </source>
</evidence>
<evidence type="ECO:0000256" key="1">
    <source>
        <dbReference type="ARBA" id="ARBA00009477"/>
    </source>
</evidence>
<evidence type="ECO:0000256" key="2">
    <source>
        <dbReference type="ARBA" id="ARBA00022448"/>
    </source>
</evidence>
<sequence length="408" mass="44434">MFNSIYKVLVVASLFLAACNADKAAEPVAAETATEEHDPNVVEFTDEQYKSVGIQLGSVVSTNLSNYIKASGTIDVPPKDLISIASPYGGTIRSTNVIEGKFVRKGEVIATIENPEFVQMQQDYLESSSQLSFLQQDLARQEELVRENIAARKSLQRASSEYTSMVARVEGLKARLRIANINPGNVRSGKFTSRINITAPSNGYITKVYSNVGKYIGANELLADMANTSNILIRVKVFEKDLPQVRMGQKIRFRATGDSVERDAEVFLIGKDIDVDRTVEVHGRIHNPSQTLLPGMFINAILEVGASSAPALPQAAVVQSGGKSYIFVLDENEAGEAKGDSTAKGGVASKEEEKHIAFRRVEVGIGVTENGYTAVILPENWDTKSKVVIKGAYDLLSKMENSEDEEGH</sequence>
<dbReference type="PANTHER" id="PTHR30097">
    <property type="entry name" value="CATION EFFLUX SYSTEM PROTEIN CUSB"/>
    <property type="match status" value="1"/>
</dbReference>
<dbReference type="Gene3D" id="2.40.50.100">
    <property type="match status" value="1"/>
</dbReference>
<dbReference type="AlphaFoldDB" id="A0A1M5HSE6"/>
<dbReference type="SUPFAM" id="SSF111369">
    <property type="entry name" value="HlyD-like secretion proteins"/>
    <property type="match status" value="1"/>
</dbReference>
<name>A0A1M5HSE6_9BACT</name>
<accession>A0A1M5HSE6</accession>
<dbReference type="InterPro" id="IPR051909">
    <property type="entry name" value="MFP_Cation_Efflux"/>
</dbReference>
<dbReference type="PROSITE" id="PS51257">
    <property type="entry name" value="PROKAR_LIPOPROTEIN"/>
    <property type="match status" value="1"/>
</dbReference>
<keyword evidence="2" id="KW-0813">Transport</keyword>
<keyword evidence="3" id="KW-0732">Signal</keyword>
<organism evidence="4 5">
    <name type="scientific">Cnuella takakiae</name>
    <dbReference type="NCBI Taxonomy" id="1302690"/>
    <lineage>
        <taxon>Bacteria</taxon>
        <taxon>Pseudomonadati</taxon>
        <taxon>Bacteroidota</taxon>
        <taxon>Chitinophagia</taxon>
        <taxon>Chitinophagales</taxon>
        <taxon>Chitinophagaceae</taxon>
        <taxon>Cnuella</taxon>
    </lineage>
</organism>